<gene>
    <name evidence="1" type="ORF">Ssi02_77750</name>
</gene>
<dbReference type="Proteomes" id="UP000606172">
    <property type="component" value="Unassembled WGS sequence"/>
</dbReference>
<protein>
    <submittedName>
        <fullName evidence="1">Uncharacterized protein</fullName>
    </submittedName>
</protein>
<comment type="caution">
    <text evidence="1">The sequence shown here is derived from an EMBL/GenBank/DDBJ whole genome shotgun (WGS) entry which is preliminary data.</text>
</comment>
<evidence type="ECO:0000313" key="2">
    <source>
        <dbReference type="Proteomes" id="UP000606172"/>
    </source>
</evidence>
<keyword evidence="2" id="KW-1185">Reference proteome</keyword>
<dbReference type="AlphaFoldDB" id="A0A919RRS0"/>
<evidence type="ECO:0000313" key="1">
    <source>
        <dbReference type="EMBL" id="GII97544.1"/>
    </source>
</evidence>
<proteinExistence type="predicted"/>
<organism evidence="1 2">
    <name type="scientific">Sinosporangium siamense</name>
    <dbReference type="NCBI Taxonomy" id="1367973"/>
    <lineage>
        <taxon>Bacteria</taxon>
        <taxon>Bacillati</taxon>
        <taxon>Actinomycetota</taxon>
        <taxon>Actinomycetes</taxon>
        <taxon>Streptosporangiales</taxon>
        <taxon>Streptosporangiaceae</taxon>
        <taxon>Sinosporangium</taxon>
    </lineage>
</organism>
<name>A0A919RRS0_9ACTN</name>
<reference evidence="1" key="1">
    <citation type="submission" date="2021-01" db="EMBL/GenBank/DDBJ databases">
        <title>Whole genome shotgun sequence of Sinosporangium siamense NBRC 109515.</title>
        <authorList>
            <person name="Komaki H."/>
            <person name="Tamura T."/>
        </authorList>
    </citation>
    <scope>NUCLEOTIDE SEQUENCE</scope>
    <source>
        <strain evidence="1">NBRC 109515</strain>
    </source>
</reference>
<dbReference type="RefSeq" id="WP_204034000.1">
    <property type="nucleotide sequence ID" value="NZ_BOOW01000062.1"/>
</dbReference>
<sequence length="92" mass="10301">MSICAHRLACEEETRHQRLAMLRHALQQQGHPSTLVRHRHGRWSLKSGGQTVYCGGADGVYAYITQHGLILVPADDDNLAHAVQRLIDGHLR</sequence>
<dbReference type="EMBL" id="BOOW01000062">
    <property type="protein sequence ID" value="GII97544.1"/>
    <property type="molecule type" value="Genomic_DNA"/>
</dbReference>
<accession>A0A919RRS0</accession>